<keyword evidence="4" id="KW-1185">Reference proteome</keyword>
<dbReference type="EMBL" id="CP017111">
    <property type="protein sequence ID" value="AOO64853.1"/>
    <property type="molecule type" value="Genomic_DNA"/>
</dbReference>
<keyword evidence="1" id="KW-0472">Membrane</keyword>
<dbReference type="Proteomes" id="UP000094609">
    <property type="component" value="Chromosome"/>
</dbReference>
<proteinExistence type="predicted"/>
<dbReference type="KEGG" id="shal:SHALO_1073"/>
<keyword evidence="1" id="KW-1133">Transmembrane helix</keyword>
<name>A0A1D7TIP7_9BACT</name>
<feature type="transmembrane region" description="Helical" evidence="1">
    <location>
        <begin position="35"/>
        <end position="61"/>
    </location>
</feature>
<keyword evidence="1" id="KW-0812">Transmembrane</keyword>
<keyword evidence="3" id="KW-0012">Acyltransferase</keyword>
<dbReference type="PATRIC" id="fig|1193502.14.peg.1087"/>
<evidence type="ECO:0000313" key="3">
    <source>
        <dbReference type="EMBL" id="AOO64853.1"/>
    </source>
</evidence>
<keyword evidence="3" id="KW-0808">Transferase</keyword>
<feature type="transmembrane region" description="Helical" evidence="1">
    <location>
        <begin position="139"/>
        <end position="157"/>
    </location>
</feature>
<feature type="domain" description="Acyltransferase 3" evidence="2">
    <location>
        <begin position="14"/>
        <end position="315"/>
    </location>
</feature>
<feature type="transmembrane region" description="Helical" evidence="1">
    <location>
        <begin position="241"/>
        <end position="260"/>
    </location>
</feature>
<evidence type="ECO:0000313" key="4">
    <source>
        <dbReference type="Proteomes" id="UP000094609"/>
    </source>
</evidence>
<feature type="transmembrane region" description="Helical" evidence="1">
    <location>
        <begin position="298"/>
        <end position="318"/>
    </location>
</feature>
<gene>
    <name evidence="3" type="ORF">SHALO_1073</name>
</gene>
<dbReference type="GO" id="GO:0016747">
    <property type="term" value="F:acyltransferase activity, transferring groups other than amino-acyl groups"/>
    <property type="evidence" value="ECO:0007669"/>
    <property type="project" value="InterPro"/>
</dbReference>
<evidence type="ECO:0000256" key="1">
    <source>
        <dbReference type="SAM" id="Phobius"/>
    </source>
</evidence>
<dbReference type="Pfam" id="PF01757">
    <property type="entry name" value="Acyl_transf_3"/>
    <property type="match status" value="1"/>
</dbReference>
<feature type="transmembrane region" description="Helical" evidence="1">
    <location>
        <begin position="267"/>
        <end position="286"/>
    </location>
</feature>
<dbReference type="InterPro" id="IPR002656">
    <property type="entry name" value="Acyl_transf_3_dom"/>
</dbReference>
<feature type="transmembrane region" description="Helical" evidence="1">
    <location>
        <begin position="82"/>
        <end position="101"/>
    </location>
</feature>
<accession>A0A1D7TIP7</accession>
<dbReference type="RefSeq" id="WP_069477699.1">
    <property type="nucleotide sequence ID" value="NZ_CP017111.1"/>
</dbReference>
<protein>
    <submittedName>
        <fullName evidence="3">Putative membrane-associated acyltransferase</fullName>
    </submittedName>
</protein>
<organism evidence="3 4">
    <name type="scientific">Sulfurospirillum halorespirans DSM 13726</name>
    <dbReference type="NCBI Taxonomy" id="1193502"/>
    <lineage>
        <taxon>Bacteria</taxon>
        <taxon>Pseudomonadati</taxon>
        <taxon>Campylobacterota</taxon>
        <taxon>Epsilonproteobacteria</taxon>
        <taxon>Campylobacterales</taxon>
        <taxon>Sulfurospirillaceae</taxon>
        <taxon>Sulfurospirillum</taxon>
    </lineage>
</organism>
<dbReference type="STRING" id="1193502.SHALO_1073"/>
<sequence>MVLEKFDVSITNASKGMALMLILWHHLFYEKPEMGFIVFQTALLAKVCVGIYVVLSGYGLAESVKKKGLELGVFYKRRLLKLYMNYWLIALIFVPIGVWFMERSLSSVYGEHVFQGFMLQMLGIHMFTWVGYGYNATWWFMSLIIVLYAIFPLVNLLTKKYHLWFLAFCAWLLFFPIPLVNDWIFPFAVGVYLSQKDGFIKLLIWLDKQGKARFITLTILTVCVAWYRQNGWLFDSVRADTFFAILLILWTTELVVFSPLAKKAFEFVGVHSFNIFLFHTFIYYYYFPDFIYSFHYPVMIFAILLGGCLVVSVGIESFKKKIGFDKLI</sequence>
<reference evidence="4" key="1">
    <citation type="submission" date="2016-08" db="EMBL/GenBank/DDBJ databases">
        <title>Complete genome sequence of the organohalide-respiring Epsilonproteobacterium Sulfurospirillum halorespirans.</title>
        <authorList>
            <person name="Goris T."/>
            <person name="Zimmermann J."/>
            <person name="Schenz B."/>
            <person name="Lemos M."/>
            <person name="Hackermueller J."/>
            <person name="Diekert G."/>
        </authorList>
    </citation>
    <scope>NUCLEOTIDE SEQUENCE [LARGE SCALE GENOMIC DNA]</scope>
    <source>
        <strain>DSM 13726</strain>
        <strain evidence="4">PCE-M2</strain>
    </source>
</reference>
<feature type="transmembrane region" description="Helical" evidence="1">
    <location>
        <begin position="163"/>
        <end position="192"/>
    </location>
</feature>
<dbReference type="AlphaFoldDB" id="A0A1D7TIP7"/>
<evidence type="ECO:0000259" key="2">
    <source>
        <dbReference type="Pfam" id="PF01757"/>
    </source>
</evidence>